<dbReference type="AlphaFoldDB" id="A0AAV4TUI0"/>
<dbReference type="SUPFAM" id="SSF50044">
    <property type="entry name" value="SH3-domain"/>
    <property type="match status" value="1"/>
</dbReference>
<evidence type="ECO:0000313" key="4">
    <source>
        <dbReference type="EMBL" id="GIY49774.1"/>
    </source>
</evidence>
<protein>
    <submittedName>
        <fullName evidence="4">Dynamin-binding protein</fullName>
    </submittedName>
</protein>
<evidence type="ECO:0000256" key="2">
    <source>
        <dbReference type="PROSITE-ProRule" id="PRU00192"/>
    </source>
</evidence>
<evidence type="ECO:0000259" key="3">
    <source>
        <dbReference type="PROSITE" id="PS50002"/>
    </source>
</evidence>
<dbReference type="InterPro" id="IPR001452">
    <property type="entry name" value="SH3_domain"/>
</dbReference>
<accession>A0AAV4TUI0</accession>
<dbReference type="InterPro" id="IPR050670">
    <property type="entry name" value="STAM"/>
</dbReference>
<dbReference type="PANTHER" id="PTHR45929:SF7">
    <property type="entry name" value="LAS SEVENTEEN-BINDING PROTEIN 1"/>
    <property type="match status" value="1"/>
</dbReference>
<feature type="domain" description="SH3" evidence="3">
    <location>
        <begin position="4"/>
        <end position="63"/>
    </location>
</feature>
<comment type="caution">
    <text evidence="4">The sequence shown here is derived from an EMBL/GenBank/DDBJ whole genome shotgun (WGS) entry which is preliminary data.</text>
</comment>
<reference evidence="4 5" key="1">
    <citation type="submission" date="2021-06" db="EMBL/GenBank/DDBJ databases">
        <title>Caerostris extrusa draft genome.</title>
        <authorList>
            <person name="Kono N."/>
            <person name="Arakawa K."/>
        </authorList>
    </citation>
    <scope>NUCLEOTIDE SEQUENCE [LARGE SCALE GENOMIC DNA]</scope>
</reference>
<organism evidence="4 5">
    <name type="scientific">Caerostris extrusa</name>
    <name type="common">Bark spider</name>
    <name type="synonym">Caerostris bankana</name>
    <dbReference type="NCBI Taxonomy" id="172846"/>
    <lineage>
        <taxon>Eukaryota</taxon>
        <taxon>Metazoa</taxon>
        <taxon>Ecdysozoa</taxon>
        <taxon>Arthropoda</taxon>
        <taxon>Chelicerata</taxon>
        <taxon>Arachnida</taxon>
        <taxon>Araneae</taxon>
        <taxon>Araneomorphae</taxon>
        <taxon>Entelegynae</taxon>
        <taxon>Araneoidea</taxon>
        <taxon>Araneidae</taxon>
        <taxon>Caerostris</taxon>
    </lineage>
</organism>
<keyword evidence="5" id="KW-1185">Reference proteome</keyword>
<dbReference type="Gene3D" id="2.30.30.40">
    <property type="entry name" value="SH3 Domains"/>
    <property type="match status" value="1"/>
</dbReference>
<dbReference type="PROSITE" id="PS50002">
    <property type="entry name" value="SH3"/>
    <property type="match status" value="1"/>
</dbReference>
<keyword evidence="1 2" id="KW-0728">SH3 domain</keyword>
<dbReference type="Proteomes" id="UP001054945">
    <property type="component" value="Unassembled WGS sequence"/>
</dbReference>
<evidence type="ECO:0000313" key="5">
    <source>
        <dbReference type="Proteomes" id="UP001054945"/>
    </source>
</evidence>
<dbReference type="EMBL" id="BPLR01011883">
    <property type="protein sequence ID" value="GIY49774.1"/>
    <property type="molecule type" value="Genomic_DNA"/>
</dbReference>
<dbReference type="Pfam" id="PF00018">
    <property type="entry name" value="SH3_1"/>
    <property type="match status" value="1"/>
</dbReference>
<gene>
    <name evidence="4" type="primary">DNMBP</name>
    <name evidence="4" type="ORF">CEXT_699461</name>
</gene>
<dbReference type="CDD" id="cd00174">
    <property type="entry name" value="SH3"/>
    <property type="match status" value="1"/>
</dbReference>
<dbReference type="SMART" id="SM00326">
    <property type="entry name" value="SH3"/>
    <property type="match status" value="1"/>
</dbReference>
<name>A0AAV4TUI0_CAEEX</name>
<proteinExistence type="predicted"/>
<dbReference type="PANTHER" id="PTHR45929">
    <property type="entry name" value="JAK PATHWAY SIGNAL TRANSDUCTION ADAPTOR MOLECULE"/>
    <property type="match status" value="1"/>
</dbReference>
<dbReference type="InterPro" id="IPR036028">
    <property type="entry name" value="SH3-like_dom_sf"/>
</dbReference>
<sequence>MEPKVGRLVKAIYDFPTDDPSELPLQTGDVVQVKERIDKQWSHGVSKNGEGSFPIGFTIELKIPLLNEEESLFAVSNDFSAEEDGDLTLKKGIF</sequence>
<evidence type="ECO:0000256" key="1">
    <source>
        <dbReference type="ARBA" id="ARBA00022443"/>
    </source>
</evidence>